<reference evidence="3" key="1">
    <citation type="submission" date="2017-01" db="EMBL/GenBank/DDBJ databases">
        <title>Comparative genomics of anhydrobiosis in the tardigrade Hypsibius dujardini.</title>
        <authorList>
            <person name="Yoshida Y."/>
            <person name="Koutsovoulos G."/>
            <person name="Laetsch D."/>
            <person name="Stevens L."/>
            <person name="Kumar S."/>
            <person name="Horikawa D."/>
            <person name="Ishino K."/>
            <person name="Komine S."/>
            <person name="Tomita M."/>
            <person name="Blaxter M."/>
            <person name="Arakawa K."/>
        </authorList>
    </citation>
    <scope>NUCLEOTIDE SEQUENCE [LARGE SCALE GENOMIC DNA]</scope>
    <source>
        <strain evidence="3">Z151</strain>
    </source>
</reference>
<evidence type="ECO:0000313" key="3">
    <source>
        <dbReference type="Proteomes" id="UP000192578"/>
    </source>
</evidence>
<dbReference type="OrthoDB" id="2020073at2759"/>
<dbReference type="Proteomes" id="UP000192578">
    <property type="component" value="Unassembled WGS sequence"/>
</dbReference>
<dbReference type="EMBL" id="MTYJ01000123">
    <property type="protein sequence ID" value="OQV13437.1"/>
    <property type="molecule type" value="Genomic_DNA"/>
</dbReference>
<protein>
    <submittedName>
        <fullName evidence="2">Uncharacterized protein</fullName>
    </submittedName>
</protein>
<name>A0A1W0WE37_HYPEX</name>
<gene>
    <name evidence="2" type="ORF">BV898_12291</name>
</gene>
<dbReference type="AlphaFoldDB" id="A0A1W0WE37"/>
<feature type="region of interest" description="Disordered" evidence="1">
    <location>
        <begin position="1"/>
        <end position="20"/>
    </location>
</feature>
<keyword evidence="3" id="KW-1185">Reference proteome</keyword>
<feature type="compositionally biased region" description="Low complexity" evidence="1">
    <location>
        <begin position="27"/>
        <end position="55"/>
    </location>
</feature>
<organism evidence="2 3">
    <name type="scientific">Hypsibius exemplaris</name>
    <name type="common">Freshwater tardigrade</name>
    <dbReference type="NCBI Taxonomy" id="2072580"/>
    <lineage>
        <taxon>Eukaryota</taxon>
        <taxon>Metazoa</taxon>
        <taxon>Ecdysozoa</taxon>
        <taxon>Tardigrada</taxon>
        <taxon>Eutardigrada</taxon>
        <taxon>Parachela</taxon>
        <taxon>Hypsibioidea</taxon>
        <taxon>Hypsibiidae</taxon>
        <taxon>Hypsibius</taxon>
    </lineage>
</organism>
<proteinExistence type="predicted"/>
<feature type="region of interest" description="Disordered" evidence="1">
    <location>
        <begin position="98"/>
        <end position="121"/>
    </location>
</feature>
<comment type="caution">
    <text evidence="2">The sequence shown here is derived from an EMBL/GenBank/DDBJ whole genome shotgun (WGS) entry which is preliminary data.</text>
</comment>
<sequence>MVFHISADHPDKDKKTDEFREALLSAASSLGTATTAESLTTTSSSATSSGSNSTSVPATPSATPVSGEEPYRQPCQTDLLNYRLLSAYLERINTSQQNSLPVLSRTPNEEDDDNNNSSPLNLGLLEESAEALRDATTSFGVLLRHPVHKDTLKVAPLTLFPTVVPREALKEIVFL</sequence>
<feature type="region of interest" description="Disordered" evidence="1">
    <location>
        <begin position="27"/>
        <end position="74"/>
    </location>
</feature>
<evidence type="ECO:0000256" key="1">
    <source>
        <dbReference type="SAM" id="MobiDB-lite"/>
    </source>
</evidence>
<accession>A0A1W0WE37</accession>
<evidence type="ECO:0000313" key="2">
    <source>
        <dbReference type="EMBL" id="OQV13437.1"/>
    </source>
</evidence>